<name>A0A1H9VJ10_9BACI</name>
<dbReference type="NCBIfam" id="TIGR01347">
    <property type="entry name" value="sucB"/>
    <property type="match status" value="1"/>
</dbReference>
<dbReference type="InterPro" id="IPR050537">
    <property type="entry name" value="2-oxoacid_dehydrogenase"/>
</dbReference>
<feature type="compositionally biased region" description="Polar residues" evidence="13">
    <location>
        <begin position="175"/>
        <end position="189"/>
    </location>
</feature>
<dbReference type="InterPro" id="IPR036625">
    <property type="entry name" value="E3-bd_dom_sf"/>
</dbReference>
<dbReference type="InterPro" id="IPR000089">
    <property type="entry name" value="Biotin_lipoyl"/>
</dbReference>
<dbReference type="GO" id="GO:0006099">
    <property type="term" value="P:tricarboxylic acid cycle"/>
    <property type="evidence" value="ECO:0007669"/>
    <property type="project" value="UniProtKB-UniRule"/>
</dbReference>
<dbReference type="RefSeq" id="WP_089743847.1">
    <property type="nucleotide sequence ID" value="NZ_FOGL01000024.1"/>
</dbReference>
<dbReference type="UniPathway" id="UPA00868">
    <property type="reaction ID" value="UER00840"/>
</dbReference>
<dbReference type="CDD" id="cd06849">
    <property type="entry name" value="lipoyl_domain"/>
    <property type="match status" value="1"/>
</dbReference>
<keyword evidence="8 12" id="KW-0808">Transferase</keyword>
<keyword evidence="17" id="KW-1185">Reference proteome</keyword>
<dbReference type="InterPro" id="IPR011053">
    <property type="entry name" value="Single_hybrid_motif"/>
</dbReference>
<dbReference type="InterPro" id="IPR003016">
    <property type="entry name" value="2-oxoA_DH_lipoyl-BS"/>
</dbReference>
<comment type="similarity">
    <text evidence="3 12">Belongs to the 2-oxoacid dehydrogenase family.</text>
</comment>
<evidence type="ECO:0000256" key="7">
    <source>
        <dbReference type="ARBA" id="ARBA00022532"/>
    </source>
</evidence>
<keyword evidence="10 12" id="KW-0012">Acyltransferase</keyword>
<feature type="compositionally biased region" description="Basic and acidic residues" evidence="13">
    <location>
        <begin position="190"/>
        <end position="199"/>
    </location>
</feature>
<organism evidence="16 17">
    <name type="scientific">Gracilibacillus ureilyticus</name>
    <dbReference type="NCBI Taxonomy" id="531814"/>
    <lineage>
        <taxon>Bacteria</taxon>
        <taxon>Bacillati</taxon>
        <taxon>Bacillota</taxon>
        <taxon>Bacilli</taxon>
        <taxon>Bacillales</taxon>
        <taxon>Bacillaceae</taxon>
        <taxon>Gracilibacillus</taxon>
    </lineage>
</organism>
<dbReference type="Gene3D" id="3.30.559.10">
    <property type="entry name" value="Chloramphenicol acetyltransferase-like domain"/>
    <property type="match status" value="1"/>
</dbReference>
<dbReference type="FunFam" id="3.30.559.10:FF:000007">
    <property type="entry name" value="Dihydrolipoamide acetyltransferase component of pyruvate dehydrogenase complex"/>
    <property type="match status" value="1"/>
</dbReference>
<comment type="function">
    <text evidence="1 12">E2 component of the 2-oxoglutarate dehydrogenase (OGDH) complex which catalyzes the second step in the conversion of 2-oxoglutarate to succinyl-CoA and CO(2).</text>
</comment>
<comment type="subunit">
    <text evidence="4">Forms a 24-polypeptide structural core with octahedral symmetry. Part of the 2-oxoglutarate dehydrogenase (OGDH) complex composed of E1 (2-oxoglutarate dehydrogenase), E2 (dihydrolipoamide succinyltransferase) and E3 (dihydrolipoamide dehydrogenase); the complex contains multiple copies of the three enzymatic components (E1, E2 and E3).</text>
</comment>
<evidence type="ECO:0000256" key="9">
    <source>
        <dbReference type="ARBA" id="ARBA00022823"/>
    </source>
</evidence>
<dbReference type="Pfam" id="PF00198">
    <property type="entry name" value="2-oxoacid_dh"/>
    <property type="match status" value="1"/>
</dbReference>
<evidence type="ECO:0000313" key="16">
    <source>
        <dbReference type="EMBL" id="SES21776.1"/>
    </source>
</evidence>
<dbReference type="EC" id="2.3.1.61" evidence="5 12"/>
<evidence type="ECO:0000256" key="13">
    <source>
        <dbReference type="SAM" id="MobiDB-lite"/>
    </source>
</evidence>
<evidence type="ECO:0000256" key="12">
    <source>
        <dbReference type="RuleBase" id="RU361138"/>
    </source>
</evidence>
<comment type="pathway">
    <text evidence="2 12">Amino-acid degradation; L-lysine degradation via saccharopine pathway; glutaryl-CoA from L-lysine: step 6/6.</text>
</comment>
<dbReference type="Pfam" id="PF00364">
    <property type="entry name" value="Biotin_lipoyl"/>
    <property type="match status" value="1"/>
</dbReference>
<dbReference type="InterPro" id="IPR001078">
    <property type="entry name" value="2-oxoacid_DH_actylTfrase"/>
</dbReference>
<dbReference type="Gene3D" id="4.10.320.10">
    <property type="entry name" value="E3-binding domain"/>
    <property type="match status" value="1"/>
</dbReference>
<feature type="compositionally biased region" description="Basic and acidic residues" evidence="13">
    <location>
        <begin position="114"/>
        <end position="123"/>
    </location>
</feature>
<dbReference type="SUPFAM" id="SSF47005">
    <property type="entry name" value="Peripheral subunit-binding domain of 2-oxo acid dehydrogenase complex"/>
    <property type="match status" value="1"/>
</dbReference>
<evidence type="ECO:0000256" key="4">
    <source>
        <dbReference type="ARBA" id="ARBA00011666"/>
    </source>
</evidence>
<proteinExistence type="inferred from homology"/>
<dbReference type="AlphaFoldDB" id="A0A1H9VJ10"/>
<evidence type="ECO:0000256" key="1">
    <source>
        <dbReference type="ARBA" id="ARBA00004052"/>
    </source>
</evidence>
<dbReference type="PROSITE" id="PS50968">
    <property type="entry name" value="BIOTINYL_LIPOYL"/>
    <property type="match status" value="1"/>
</dbReference>
<evidence type="ECO:0000313" key="17">
    <source>
        <dbReference type="Proteomes" id="UP000199687"/>
    </source>
</evidence>
<evidence type="ECO:0000259" key="15">
    <source>
        <dbReference type="PROSITE" id="PS51826"/>
    </source>
</evidence>
<gene>
    <name evidence="16" type="ORF">SAMN04487944_12428</name>
</gene>
<dbReference type="OrthoDB" id="9805770at2"/>
<evidence type="ECO:0000256" key="2">
    <source>
        <dbReference type="ARBA" id="ARBA00005145"/>
    </source>
</evidence>
<dbReference type="GO" id="GO:0045252">
    <property type="term" value="C:oxoglutarate dehydrogenase complex"/>
    <property type="evidence" value="ECO:0007669"/>
    <property type="project" value="UniProtKB-UniRule"/>
</dbReference>
<dbReference type="NCBIfam" id="NF004309">
    <property type="entry name" value="PRK05704.1"/>
    <property type="match status" value="1"/>
</dbReference>
<evidence type="ECO:0000256" key="8">
    <source>
        <dbReference type="ARBA" id="ARBA00022679"/>
    </source>
</evidence>
<dbReference type="PANTHER" id="PTHR43416">
    <property type="entry name" value="DIHYDROLIPOYLLYSINE-RESIDUE SUCCINYLTRANSFERASE COMPONENT OF 2-OXOGLUTARATE DEHYDROGENASE COMPLEX, MITOCHONDRIAL-RELATED"/>
    <property type="match status" value="1"/>
</dbReference>
<keyword evidence="9 12" id="KW-0450">Lipoyl</keyword>
<evidence type="ECO:0000256" key="5">
    <source>
        <dbReference type="ARBA" id="ARBA00012945"/>
    </source>
</evidence>
<sequence>MKEIKVPELAESITEGTIAEWLVSEGDSVEKGDPICELETDKVNVEVNADYAGVVAELVRDAGDDVEVGEVIAKIDENGEAGGSAKEETPAPEKEEKKQQEKKEEAPASSPKQPEPKTGKDQKVIASPAARKRARELGIDLNQVVPSDPLGRIRPEDVDNLSKAAKADKKESASPNKQKSAGSTSNNQQEFDKPVVREKMTRRRQTIANRLVEAQHTAAMLTTFNEVDMSAVMKLRSERKDKFVDKHGVKLGFMSFFTKAVVGALKEFPYINAEIQENEIILKKYYDIGIAVSTDDGLVVPVVRDADRLDFAGIESEIARLGTKARNKELQLGDLQGGSFTITNGGIFGSLLSTPILNTPQVGILGMHSIQKRPIVMPDDSIEVRPMMYIALSYDHRIVDGKDAVQFLVRIKQLLEDPYDLLLEG</sequence>
<feature type="domain" description="Peripheral subunit-binding (PSBD)" evidence="15">
    <location>
        <begin position="125"/>
        <end position="162"/>
    </location>
</feature>
<reference evidence="16 17" key="1">
    <citation type="submission" date="2016-10" db="EMBL/GenBank/DDBJ databases">
        <authorList>
            <person name="de Groot N.N."/>
        </authorList>
    </citation>
    <scope>NUCLEOTIDE SEQUENCE [LARGE SCALE GENOMIC DNA]</scope>
    <source>
        <strain evidence="16 17">CGMCC 1.7727</strain>
    </source>
</reference>
<evidence type="ECO:0000256" key="6">
    <source>
        <dbReference type="ARBA" id="ARBA00019511"/>
    </source>
</evidence>
<evidence type="ECO:0000256" key="3">
    <source>
        <dbReference type="ARBA" id="ARBA00007317"/>
    </source>
</evidence>
<feature type="domain" description="Lipoyl-binding" evidence="14">
    <location>
        <begin position="1"/>
        <end position="76"/>
    </location>
</feature>
<feature type="region of interest" description="Disordered" evidence="13">
    <location>
        <begin position="162"/>
        <end position="199"/>
    </location>
</feature>
<dbReference type="PROSITE" id="PS51826">
    <property type="entry name" value="PSBD"/>
    <property type="match status" value="1"/>
</dbReference>
<dbReference type="STRING" id="531814.SAMN04487944_12428"/>
<dbReference type="SUPFAM" id="SSF51230">
    <property type="entry name" value="Single hybrid motif"/>
    <property type="match status" value="1"/>
</dbReference>
<feature type="region of interest" description="Disordered" evidence="13">
    <location>
        <begin position="72"/>
        <end position="130"/>
    </location>
</feature>
<comment type="cofactor">
    <cofactor evidence="12">
        <name>(R)-lipoate</name>
        <dbReference type="ChEBI" id="CHEBI:83088"/>
    </cofactor>
    <text evidence="12">Binds 1 lipoyl cofactor covalently.</text>
</comment>
<evidence type="ECO:0000256" key="10">
    <source>
        <dbReference type="ARBA" id="ARBA00023315"/>
    </source>
</evidence>
<feature type="compositionally biased region" description="Basic and acidic residues" evidence="13">
    <location>
        <begin position="85"/>
        <end position="106"/>
    </location>
</feature>
<dbReference type="InterPro" id="IPR004167">
    <property type="entry name" value="PSBD"/>
</dbReference>
<accession>A0A1H9VJ10</accession>
<dbReference type="Proteomes" id="UP000199687">
    <property type="component" value="Unassembled WGS sequence"/>
</dbReference>
<evidence type="ECO:0000259" key="14">
    <source>
        <dbReference type="PROSITE" id="PS50968"/>
    </source>
</evidence>
<dbReference type="InterPro" id="IPR023213">
    <property type="entry name" value="CAT-like_dom_sf"/>
</dbReference>
<dbReference type="EMBL" id="FOGL01000024">
    <property type="protein sequence ID" value="SES21776.1"/>
    <property type="molecule type" value="Genomic_DNA"/>
</dbReference>
<dbReference type="PANTHER" id="PTHR43416:SF5">
    <property type="entry name" value="DIHYDROLIPOYLLYSINE-RESIDUE SUCCINYLTRANSFERASE COMPONENT OF 2-OXOGLUTARATE DEHYDROGENASE COMPLEX, MITOCHONDRIAL"/>
    <property type="match status" value="1"/>
</dbReference>
<dbReference type="InterPro" id="IPR006255">
    <property type="entry name" value="SucB"/>
</dbReference>
<dbReference type="SUPFAM" id="SSF52777">
    <property type="entry name" value="CoA-dependent acyltransferases"/>
    <property type="match status" value="1"/>
</dbReference>
<dbReference type="Pfam" id="PF02817">
    <property type="entry name" value="E3_binding"/>
    <property type="match status" value="1"/>
</dbReference>
<comment type="catalytic activity">
    <reaction evidence="11 12">
        <text>N(6)-[(R)-dihydrolipoyl]-L-lysyl-[protein] + succinyl-CoA = N(6)-[(R)-S(8)-succinyldihydrolipoyl]-L-lysyl-[protein] + CoA</text>
        <dbReference type="Rhea" id="RHEA:15213"/>
        <dbReference type="Rhea" id="RHEA-COMP:10475"/>
        <dbReference type="Rhea" id="RHEA-COMP:20092"/>
        <dbReference type="ChEBI" id="CHEBI:57287"/>
        <dbReference type="ChEBI" id="CHEBI:57292"/>
        <dbReference type="ChEBI" id="CHEBI:83100"/>
        <dbReference type="ChEBI" id="CHEBI:83120"/>
        <dbReference type="EC" id="2.3.1.61"/>
    </reaction>
</comment>
<dbReference type="GO" id="GO:0004149">
    <property type="term" value="F:dihydrolipoyllysine-residue succinyltransferase activity"/>
    <property type="evidence" value="ECO:0007669"/>
    <property type="project" value="UniProtKB-UniRule"/>
</dbReference>
<dbReference type="GO" id="GO:0005829">
    <property type="term" value="C:cytosol"/>
    <property type="evidence" value="ECO:0007669"/>
    <property type="project" value="TreeGrafter"/>
</dbReference>
<dbReference type="PROSITE" id="PS00189">
    <property type="entry name" value="LIPOYL"/>
    <property type="match status" value="1"/>
</dbReference>
<keyword evidence="7 12" id="KW-0816">Tricarboxylic acid cycle</keyword>
<dbReference type="GO" id="GO:0033512">
    <property type="term" value="P:L-lysine catabolic process to acetyl-CoA via saccharopine"/>
    <property type="evidence" value="ECO:0007669"/>
    <property type="project" value="UniProtKB-UniRule"/>
</dbReference>
<dbReference type="Gene3D" id="2.40.50.100">
    <property type="match status" value="1"/>
</dbReference>
<protein>
    <recommendedName>
        <fullName evidence="6 12">Dihydrolipoyllysine-residue succinyltransferase component of 2-oxoglutarate dehydrogenase complex</fullName>
        <ecNumber evidence="5 12">2.3.1.61</ecNumber>
    </recommendedName>
    <alternativeName>
        <fullName evidence="12">2-oxoglutarate dehydrogenase complex component E2</fullName>
    </alternativeName>
</protein>
<evidence type="ECO:0000256" key="11">
    <source>
        <dbReference type="ARBA" id="ARBA00052761"/>
    </source>
</evidence>